<dbReference type="GO" id="GO:0005576">
    <property type="term" value="C:extracellular region"/>
    <property type="evidence" value="ECO:0007669"/>
    <property type="project" value="UniProtKB-SubCell"/>
</dbReference>
<feature type="transmembrane region" description="Helical" evidence="15">
    <location>
        <begin position="182"/>
        <end position="205"/>
    </location>
</feature>
<evidence type="ECO:0000256" key="16">
    <source>
        <dbReference type="SAM" id="SignalP"/>
    </source>
</evidence>
<evidence type="ECO:0000313" key="19">
    <source>
        <dbReference type="Proteomes" id="UP001302602"/>
    </source>
</evidence>
<feature type="disulfide bond" evidence="14">
    <location>
        <begin position="54"/>
        <end position="61"/>
    </location>
</feature>
<dbReference type="PANTHER" id="PTHR33048:SF143">
    <property type="entry name" value="EXTRACELLULAR MEMBRANE PROTEIN CFEM DOMAIN-CONTAINING PROTEIN-RELATED"/>
    <property type="match status" value="1"/>
</dbReference>
<evidence type="ECO:0000256" key="3">
    <source>
        <dbReference type="ARBA" id="ARBA00004613"/>
    </source>
</evidence>
<keyword evidence="6" id="KW-0336">GPI-anchor</keyword>
<keyword evidence="7 15" id="KW-0812">Transmembrane</keyword>
<evidence type="ECO:0000256" key="6">
    <source>
        <dbReference type="ARBA" id="ARBA00022622"/>
    </source>
</evidence>
<protein>
    <recommendedName>
        <fullName evidence="17">CFEM domain-containing protein</fullName>
    </recommendedName>
</protein>
<feature type="domain" description="CFEM" evidence="17">
    <location>
        <begin position="12"/>
        <end position="123"/>
    </location>
</feature>
<comment type="caution">
    <text evidence="18">The sequence shown here is derived from an EMBL/GenBank/DDBJ whole genome shotgun (WGS) entry which is preliminary data.</text>
</comment>
<dbReference type="InterPro" id="IPR052337">
    <property type="entry name" value="SAT4-like"/>
</dbReference>
<keyword evidence="11 14" id="KW-1015">Disulfide bond</keyword>
<evidence type="ECO:0000256" key="15">
    <source>
        <dbReference type="SAM" id="Phobius"/>
    </source>
</evidence>
<organism evidence="18 19">
    <name type="scientific">Parathielavia appendiculata</name>
    <dbReference type="NCBI Taxonomy" id="2587402"/>
    <lineage>
        <taxon>Eukaryota</taxon>
        <taxon>Fungi</taxon>
        <taxon>Dikarya</taxon>
        <taxon>Ascomycota</taxon>
        <taxon>Pezizomycotina</taxon>
        <taxon>Sordariomycetes</taxon>
        <taxon>Sordariomycetidae</taxon>
        <taxon>Sordariales</taxon>
        <taxon>Chaetomiaceae</taxon>
        <taxon>Parathielavia</taxon>
    </lineage>
</organism>
<name>A0AAN6TRF9_9PEZI</name>
<gene>
    <name evidence="18" type="ORF">N657DRAFT_684829</name>
</gene>
<keyword evidence="10 15" id="KW-0472">Membrane</keyword>
<proteinExistence type="inferred from homology"/>
<keyword evidence="14" id="KW-0349">Heme</keyword>
<dbReference type="GO" id="GO:0098552">
    <property type="term" value="C:side of membrane"/>
    <property type="evidence" value="ECO:0007669"/>
    <property type="project" value="UniProtKB-KW"/>
</dbReference>
<dbReference type="AlphaFoldDB" id="A0AAN6TRF9"/>
<feature type="transmembrane region" description="Helical" evidence="15">
    <location>
        <begin position="139"/>
        <end position="162"/>
    </location>
</feature>
<evidence type="ECO:0000256" key="5">
    <source>
        <dbReference type="ARBA" id="ARBA00022525"/>
    </source>
</evidence>
<reference evidence="18" key="2">
    <citation type="submission" date="2023-05" db="EMBL/GenBank/DDBJ databases">
        <authorList>
            <consortium name="Lawrence Berkeley National Laboratory"/>
            <person name="Steindorff A."/>
            <person name="Hensen N."/>
            <person name="Bonometti L."/>
            <person name="Westerberg I."/>
            <person name="Brannstrom I.O."/>
            <person name="Guillou S."/>
            <person name="Cros-Aarteil S."/>
            <person name="Calhoun S."/>
            <person name="Haridas S."/>
            <person name="Kuo A."/>
            <person name="Mondo S."/>
            <person name="Pangilinan J."/>
            <person name="Riley R."/>
            <person name="Labutti K."/>
            <person name="Andreopoulos B."/>
            <person name="Lipzen A."/>
            <person name="Chen C."/>
            <person name="Yanf M."/>
            <person name="Daum C."/>
            <person name="Ng V."/>
            <person name="Clum A."/>
            <person name="Ohm R."/>
            <person name="Martin F."/>
            <person name="Silar P."/>
            <person name="Natvig D."/>
            <person name="Lalanne C."/>
            <person name="Gautier V."/>
            <person name="Ament-Velasquez S.L."/>
            <person name="Kruys A."/>
            <person name="Hutchinson M.I."/>
            <person name="Powell A.J."/>
            <person name="Barry K."/>
            <person name="Miller A.N."/>
            <person name="Grigoriev I.V."/>
            <person name="Debuchy R."/>
            <person name="Gladieux P."/>
            <person name="Thoren M.H."/>
            <person name="Johannesson H."/>
        </authorList>
    </citation>
    <scope>NUCLEOTIDE SEQUENCE</scope>
    <source>
        <strain evidence="18">CBS 731.68</strain>
    </source>
</reference>
<accession>A0AAN6TRF9</accession>
<keyword evidence="9 15" id="KW-1133">Transmembrane helix</keyword>
<keyword evidence="8 16" id="KW-0732">Signal</keyword>
<dbReference type="PROSITE" id="PS52012">
    <property type="entry name" value="CFEM"/>
    <property type="match status" value="1"/>
</dbReference>
<evidence type="ECO:0000256" key="8">
    <source>
        <dbReference type="ARBA" id="ARBA00022729"/>
    </source>
</evidence>
<dbReference type="InterPro" id="IPR049326">
    <property type="entry name" value="Rhodopsin_dom_fungi"/>
</dbReference>
<evidence type="ECO:0000256" key="1">
    <source>
        <dbReference type="ARBA" id="ARBA00004141"/>
    </source>
</evidence>
<evidence type="ECO:0000256" key="7">
    <source>
        <dbReference type="ARBA" id="ARBA00022692"/>
    </source>
</evidence>
<feature type="transmembrane region" description="Helical" evidence="15">
    <location>
        <begin position="267"/>
        <end position="288"/>
    </location>
</feature>
<feature type="disulfide bond" evidence="14">
    <location>
        <begin position="44"/>
        <end position="75"/>
    </location>
</feature>
<feature type="disulfide bond" evidence="14">
    <location>
        <begin position="63"/>
        <end position="96"/>
    </location>
</feature>
<keyword evidence="12" id="KW-0449">Lipoprotein</keyword>
<evidence type="ECO:0000256" key="13">
    <source>
        <dbReference type="ARBA" id="ARBA00038359"/>
    </source>
</evidence>
<keyword evidence="14" id="KW-0408">Iron</keyword>
<evidence type="ECO:0000256" key="10">
    <source>
        <dbReference type="ARBA" id="ARBA00023136"/>
    </source>
</evidence>
<comment type="similarity">
    <text evidence="4">Belongs to the RBT5 family.</text>
</comment>
<evidence type="ECO:0000256" key="2">
    <source>
        <dbReference type="ARBA" id="ARBA00004589"/>
    </source>
</evidence>
<feature type="chain" id="PRO_5042880052" description="CFEM domain-containing protein" evidence="16">
    <location>
        <begin position="24"/>
        <end position="463"/>
    </location>
</feature>
<feature type="transmembrane region" description="Helical" evidence="15">
    <location>
        <begin position="300"/>
        <end position="319"/>
    </location>
</feature>
<keyword evidence="6" id="KW-0325">Glycoprotein</keyword>
<evidence type="ECO:0000256" key="11">
    <source>
        <dbReference type="ARBA" id="ARBA00023157"/>
    </source>
</evidence>
<dbReference type="InterPro" id="IPR008427">
    <property type="entry name" value="Extracellular_membr_CFEM_dom"/>
</dbReference>
<dbReference type="Pfam" id="PF05730">
    <property type="entry name" value="CFEM"/>
    <property type="match status" value="1"/>
</dbReference>
<dbReference type="Pfam" id="PF20684">
    <property type="entry name" value="Fung_rhodopsin"/>
    <property type="match status" value="1"/>
</dbReference>
<feature type="disulfide bond" evidence="14">
    <location>
        <begin position="40"/>
        <end position="80"/>
    </location>
</feature>
<feature type="signal peptide" evidence="16">
    <location>
        <begin position="1"/>
        <end position="23"/>
    </location>
</feature>
<evidence type="ECO:0000256" key="14">
    <source>
        <dbReference type="PROSITE-ProRule" id="PRU01356"/>
    </source>
</evidence>
<dbReference type="GO" id="GO:0046872">
    <property type="term" value="F:metal ion binding"/>
    <property type="evidence" value="ECO:0007669"/>
    <property type="project" value="UniProtKB-UniRule"/>
</dbReference>
<comment type="subcellular location">
    <subcellularLocation>
        <location evidence="2">Membrane</location>
        <topology evidence="2">Lipid-anchor</topology>
        <topology evidence="2">GPI-anchor</topology>
    </subcellularLocation>
    <subcellularLocation>
        <location evidence="1">Membrane</location>
        <topology evidence="1">Multi-pass membrane protein</topology>
    </subcellularLocation>
    <subcellularLocation>
        <location evidence="3">Secreted</location>
    </subcellularLocation>
</comment>
<dbReference type="SMART" id="SM00747">
    <property type="entry name" value="CFEM"/>
    <property type="match status" value="1"/>
</dbReference>
<dbReference type="PANTHER" id="PTHR33048">
    <property type="entry name" value="PTH11-LIKE INTEGRAL MEMBRANE PROTEIN (AFU_ORTHOLOGUE AFUA_5G11245)"/>
    <property type="match status" value="1"/>
</dbReference>
<evidence type="ECO:0000313" key="18">
    <source>
        <dbReference type="EMBL" id="KAK4118946.1"/>
    </source>
</evidence>
<dbReference type="RefSeq" id="XP_062642719.1">
    <property type="nucleotide sequence ID" value="XM_062796721.1"/>
</dbReference>
<evidence type="ECO:0000256" key="12">
    <source>
        <dbReference type="ARBA" id="ARBA00023288"/>
    </source>
</evidence>
<feature type="binding site" description="axial binding residue" evidence="14">
    <location>
        <position position="58"/>
    </location>
    <ligand>
        <name>heme</name>
        <dbReference type="ChEBI" id="CHEBI:30413"/>
    </ligand>
    <ligandPart>
        <name>Fe</name>
        <dbReference type="ChEBI" id="CHEBI:18248"/>
    </ligandPart>
</feature>
<keyword evidence="14" id="KW-0479">Metal-binding</keyword>
<comment type="similarity">
    <text evidence="13">Belongs to the SAT4 family.</text>
</comment>
<keyword evidence="5" id="KW-0964">Secreted</keyword>
<evidence type="ECO:0000256" key="9">
    <source>
        <dbReference type="ARBA" id="ARBA00022989"/>
    </source>
</evidence>
<keyword evidence="19" id="KW-1185">Reference proteome</keyword>
<dbReference type="Proteomes" id="UP001302602">
    <property type="component" value="Unassembled WGS sequence"/>
</dbReference>
<dbReference type="GeneID" id="87833489"/>
<feature type="transmembrane region" description="Helical" evidence="15">
    <location>
        <begin position="226"/>
        <end position="247"/>
    </location>
</feature>
<reference evidence="18" key="1">
    <citation type="journal article" date="2023" name="Mol. Phylogenet. Evol.">
        <title>Genome-scale phylogeny and comparative genomics of the fungal order Sordariales.</title>
        <authorList>
            <person name="Hensen N."/>
            <person name="Bonometti L."/>
            <person name="Westerberg I."/>
            <person name="Brannstrom I.O."/>
            <person name="Guillou S."/>
            <person name="Cros-Aarteil S."/>
            <person name="Calhoun S."/>
            <person name="Haridas S."/>
            <person name="Kuo A."/>
            <person name="Mondo S."/>
            <person name="Pangilinan J."/>
            <person name="Riley R."/>
            <person name="LaButti K."/>
            <person name="Andreopoulos B."/>
            <person name="Lipzen A."/>
            <person name="Chen C."/>
            <person name="Yan M."/>
            <person name="Daum C."/>
            <person name="Ng V."/>
            <person name="Clum A."/>
            <person name="Steindorff A."/>
            <person name="Ohm R.A."/>
            <person name="Martin F."/>
            <person name="Silar P."/>
            <person name="Natvig D.O."/>
            <person name="Lalanne C."/>
            <person name="Gautier V."/>
            <person name="Ament-Velasquez S.L."/>
            <person name="Kruys A."/>
            <person name="Hutchinson M.I."/>
            <person name="Powell A.J."/>
            <person name="Barry K."/>
            <person name="Miller A.N."/>
            <person name="Grigoriev I.V."/>
            <person name="Debuchy R."/>
            <person name="Gladieux P."/>
            <person name="Hiltunen Thoren M."/>
            <person name="Johannesson H."/>
        </authorList>
    </citation>
    <scope>NUCLEOTIDE SEQUENCE</scope>
    <source>
        <strain evidence="18">CBS 731.68</strain>
    </source>
</reference>
<feature type="transmembrane region" description="Helical" evidence="15">
    <location>
        <begin position="107"/>
        <end position="127"/>
    </location>
</feature>
<dbReference type="EMBL" id="MU853256">
    <property type="protein sequence ID" value="KAK4118946.1"/>
    <property type="molecule type" value="Genomic_DNA"/>
</dbReference>
<evidence type="ECO:0000256" key="4">
    <source>
        <dbReference type="ARBA" id="ARBA00010031"/>
    </source>
</evidence>
<evidence type="ECO:0000259" key="17">
    <source>
        <dbReference type="PROSITE" id="PS52012"/>
    </source>
</evidence>
<sequence>MRSVVNTCAILGLCLFPLGHASAAAGSISVEDGYAVLPSCAQTCFVTALSQSTCSLADAACLCNDDQFNNVATACITSGCTVKESLTAKNLTSHMCGLPVEGDSSLIPLYSVFLGLAGLAMILRIAARVLTRAYFWWDDFANFFGFIGSATFTGFNIKAISIGQSFDIWFVPFDNITGVLRIFYAEMLLYTITRFFVRASIILFYMRVFPATNNSKLGRVVQYTMIFNVVYNVSFLFAVIFQCYPVSDFWTSWEGEHEGHCGNANILAWVAAATGIVYDLWLLALPFSQLLALDLHWKKKLMGGMMFFVGVAVMIISLIRLKTINEFTRTVNPTKDIVQVCLWSGIELDVGVICPCLPSFRLLLRRLLPRVLGTSGRYELGPVSNPTGATRSGMRRSLGAFNAPNVGVHSGADGEAGEIWAGKTQEMGNTVVVKYGSGVSNLNDGGSGSFESVKGLVDVGRAR</sequence>